<keyword evidence="9" id="KW-0805">Transcription regulation</keyword>
<feature type="compositionally biased region" description="Acidic residues" evidence="13">
    <location>
        <begin position="771"/>
        <end position="783"/>
    </location>
</feature>
<evidence type="ECO:0000256" key="9">
    <source>
        <dbReference type="ARBA" id="ARBA00023015"/>
    </source>
</evidence>
<keyword evidence="17" id="KW-1185">Reference proteome</keyword>
<evidence type="ECO:0000256" key="6">
    <source>
        <dbReference type="ARBA" id="ARBA00022806"/>
    </source>
</evidence>
<keyword evidence="10" id="KW-0238">DNA-binding</keyword>
<feature type="compositionally biased region" description="Polar residues" evidence="13">
    <location>
        <begin position="2470"/>
        <end position="2480"/>
    </location>
</feature>
<dbReference type="GO" id="GO:0042393">
    <property type="term" value="F:histone binding"/>
    <property type="evidence" value="ECO:0007669"/>
    <property type="project" value="TreeGrafter"/>
</dbReference>
<feature type="compositionally biased region" description="Low complexity" evidence="13">
    <location>
        <begin position="23"/>
        <end position="32"/>
    </location>
</feature>
<feature type="region of interest" description="Disordered" evidence="13">
    <location>
        <begin position="2816"/>
        <end position="2835"/>
    </location>
</feature>
<dbReference type="SUPFAM" id="SSF52540">
    <property type="entry name" value="P-loop containing nucleoside triphosphate hydrolases"/>
    <property type="match status" value="3"/>
</dbReference>
<evidence type="ECO:0000256" key="8">
    <source>
        <dbReference type="ARBA" id="ARBA00022853"/>
    </source>
</evidence>
<evidence type="ECO:0000256" key="12">
    <source>
        <dbReference type="ARBA" id="ARBA00023242"/>
    </source>
</evidence>
<dbReference type="FunFam" id="1.20.120.850:FF:000012">
    <property type="entry name" value="protein PHOTOPERIOD-INDEPENDENT EARLY FLOWERING 1 isoform X3"/>
    <property type="match status" value="1"/>
</dbReference>
<feature type="compositionally biased region" description="Polar residues" evidence="13">
    <location>
        <begin position="439"/>
        <end position="465"/>
    </location>
</feature>
<evidence type="ECO:0000256" key="1">
    <source>
        <dbReference type="ARBA" id="ARBA00004123"/>
    </source>
</evidence>
<accession>A0AAJ7TTI1</accession>
<keyword evidence="8" id="KW-0156">Chromatin regulator</keyword>
<evidence type="ECO:0000256" key="7">
    <source>
        <dbReference type="ARBA" id="ARBA00022840"/>
    </source>
</evidence>
<dbReference type="FunFam" id="3.40.50.10810:FF:000005">
    <property type="entry name" value="Photoperiod-independent early flowering 1"/>
    <property type="match status" value="1"/>
</dbReference>
<dbReference type="CDD" id="cd18003">
    <property type="entry name" value="DEXQc_SRCAP"/>
    <property type="match status" value="1"/>
</dbReference>
<feature type="domain" description="HSA" evidence="16">
    <location>
        <begin position="508"/>
        <end position="580"/>
    </location>
</feature>
<dbReference type="Gene3D" id="1.20.120.850">
    <property type="entry name" value="SWI2/SNF2 ATPases, N-terminal domain"/>
    <property type="match status" value="1"/>
</dbReference>
<feature type="compositionally biased region" description="Basic residues" evidence="13">
    <location>
        <begin position="729"/>
        <end position="738"/>
    </location>
</feature>
<feature type="compositionally biased region" description="Polar residues" evidence="13">
    <location>
        <begin position="642"/>
        <end position="652"/>
    </location>
</feature>
<feature type="compositionally biased region" description="Basic and acidic residues" evidence="13">
    <location>
        <begin position="2487"/>
        <end position="2504"/>
    </location>
</feature>
<dbReference type="PROSITE" id="PS51194">
    <property type="entry name" value="HELICASE_CTER"/>
    <property type="match status" value="1"/>
</dbReference>
<dbReference type="PANTHER" id="PTHR45685">
    <property type="entry name" value="HELICASE SRCAP-RELATED"/>
    <property type="match status" value="1"/>
</dbReference>
<evidence type="ECO:0000256" key="4">
    <source>
        <dbReference type="ARBA" id="ARBA00022741"/>
    </source>
</evidence>
<dbReference type="PROSITE" id="PS51192">
    <property type="entry name" value="HELICASE_ATP_BIND_1"/>
    <property type="match status" value="1"/>
</dbReference>
<feature type="compositionally biased region" description="Polar residues" evidence="13">
    <location>
        <begin position="2775"/>
        <end position="2800"/>
    </location>
</feature>
<feature type="region of interest" description="Disordered" evidence="13">
    <location>
        <begin position="2294"/>
        <end position="2319"/>
    </location>
</feature>
<keyword evidence="3" id="KW-0597">Phosphoprotein</keyword>
<dbReference type="RefSeq" id="XP_032823799.1">
    <property type="nucleotide sequence ID" value="XM_032967908.1"/>
</dbReference>
<feature type="compositionally biased region" description="Acidic residues" evidence="13">
    <location>
        <begin position="657"/>
        <end position="672"/>
    </location>
</feature>
<feature type="region of interest" description="Disordered" evidence="13">
    <location>
        <begin position="1"/>
        <end position="90"/>
    </location>
</feature>
<feature type="compositionally biased region" description="Basic and acidic residues" evidence="13">
    <location>
        <begin position="1"/>
        <end position="11"/>
    </location>
</feature>
<dbReference type="GO" id="GO:0004386">
    <property type="term" value="F:helicase activity"/>
    <property type="evidence" value="ECO:0007669"/>
    <property type="project" value="UniProtKB-KW"/>
</dbReference>
<evidence type="ECO:0000256" key="10">
    <source>
        <dbReference type="ARBA" id="ARBA00023125"/>
    </source>
</evidence>
<dbReference type="InterPro" id="IPR014001">
    <property type="entry name" value="Helicase_ATP-bd"/>
</dbReference>
<evidence type="ECO:0000259" key="16">
    <source>
        <dbReference type="PROSITE" id="PS51204"/>
    </source>
</evidence>
<evidence type="ECO:0000256" key="13">
    <source>
        <dbReference type="SAM" id="MobiDB-lite"/>
    </source>
</evidence>
<dbReference type="FunFam" id="3.40.50.300:FF:000529">
    <property type="entry name" value="helicase SRCAP isoform X1"/>
    <property type="match status" value="1"/>
</dbReference>
<feature type="compositionally biased region" description="Basic and acidic residues" evidence="13">
    <location>
        <begin position="676"/>
        <end position="686"/>
    </location>
</feature>
<dbReference type="GO" id="GO:0006338">
    <property type="term" value="P:chromatin remodeling"/>
    <property type="evidence" value="ECO:0007669"/>
    <property type="project" value="UniProtKB-ARBA"/>
</dbReference>
<feature type="compositionally biased region" description="Low complexity" evidence="13">
    <location>
        <begin position="3122"/>
        <end position="3145"/>
    </location>
</feature>
<keyword evidence="12" id="KW-0539">Nucleus</keyword>
<dbReference type="SMART" id="SM00573">
    <property type="entry name" value="HSA"/>
    <property type="match status" value="1"/>
</dbReference>
<keyword evidence="6" id="KW-0347">Helicase</keyword>
<dbReference type="KEGG" id="pmrn:116950250"/>
<feature type="region of interest" description="Disordered" evidence="13">
    <location>
        <begin position="860"/>
        <end position="926"/>
    </location>
</feature>
<dbReference type="CDD" id="cd18793">
    <property type="entry name" value="SF2_C_SNF"/>
    <property type="match status" value="1"/>
</dbReference>
<evidence type="ECO:0000256" key="5">
    <source>
        <dbReference type="ARBA" id="ARBA00022801"/>
    </source>
</evidence>
<feature type="region of interest" description="Disordered" evidence="13">
    <location>
        <begin position="2852"/>
        <end position="3169"/>
    </location>
</feature>
<feature type="compositionally biased region" description="Basic and acidic residues" evidence="13">
    <location>
        <begin position="2952"/>
        <end position="2970"/>
    </location>
</feature>
<comment type="similarity">
    <text evidence="2">Belongs to the SNF2/RAD54 helicase family. SWR1 subfamily.</text>
</comment>
<feature type="region of interest" description="Disordered" evidence="13">
    <location>
        <begin position="1891"/>
        <end position="1935"/>
    </location>
</feature>
<organism evidence="17 18">
    <name type="scientific">Petromyzon marinus</name>
    <name type="common">Sea lamprey</name>
    <dbReference type="NCBI Taxonomy" id="7757"/>
    <lineage>
        <taxon>Eukaryota</taxon>
        <taxon>Metazoa</taxon>
        <taxon>Chordata</taxon>
        <taxon>Craniata</taxon>
        <taxon>Vertebrata</taxon>
        <taxon>Cyclostomata</taxon>
        <taxon>Hyperoartia</taxon>
        <taxon>Petromyzontiformes</taxon>
        <taxon>Petromyzontidae</taxon>
        <taxon>Petromyzon</taxon>
    </lineage>
</organism>
<feature type="compositionally biased region" description="Basic and acidic residues" evidence="13">
    <location>
        <begin position="3034"/>
        <end position="3046"/>
    </location>
</feature>
<dbReference type="InterPro" id="IPR027417">
    <property type="entry name" value="P-loop_NTPase"/>
</dbReference>
<comment type="subcellular location">
    <subcellularLocation>
        <location evidence="1">Nucleus</location>
    </subcellularLocation>
</comment>
<protein>
    <submittedName>
        <fullName evidence="18 19">Helicase SRCAP-like</fullName>
    </submittedName>
</protein>
<dbReference type="PROSITE" id="PS51204">
    <property type="entry name" value="HSA"/>
    <property type="match status" value="1"/>
</dbReference>
<feature type="compositionally biased region" description="Basic and acidic residues" evidence="13">
    <location>
        <begin position="2424"/>
        <end position="2441"/>
    </location>
</feature>
<dbReference type="PANTHER" id="PTHR45685:SF1">
    <property type="entry name" value="HELICASE SRCAP"/>
    <property type="match status" value="1"/>
</dbReference>
<dbReference type="InterPro" id="IPR000330">
    <property type="entry name" value="SNF2_N"/>
</dbReference>
<dbReference type="GO" id="GO:0140096">
    <property type="term" value="F:catalytic activity, acting on a protein"/>
    <property type="evidence" value="ECO:0007669"/>
    <property type="project" value="UniProtKB-ARBA"/>
</dbReference>
<evidence type="ECO:0000313" key="18">
    <source>
        <dbReference type="RefSeq" id="XP_032823797.1"/>
    </source>
</evidence>
<dbReference type="GO" id="GO:0005524">
    <property type="term" value="F:ATP binding"/>
    <property type="evidence" value="ECO:0007669"/>
    <property type="project" value="UniProtKB-KW"/>
</dbReference>
<proteinExistence type="inferred from homology"/>
<feature type="compositionally biased region" description="Basic and acidic residues" evidence="13">
    <location>
        <begin position="1902"/>
        <end position="1919"/>
    </location>
</feature>
<feature type="compositionally biased region" description="Polar residues" evidence="13">
    <location>
        <begin position="2506"/>
        <end position="2515"/>
    </location>
</feature>
<dbReference type="Gene3D" id="3.40.50.10810">
    <property type="entry name" value="Tandem AAA-ATPase domain"/>
    <property type="match status" value="1"/>
</dbReference>
<evidence type="ECO:0000256" key="3">
    <source>
        <dbReference type="ARBA" id="ARBA00022553"/>
    </source>
</evidence>
<sequence>MMYHEEDKLDVRLSGPGSEKTISSSNDGSSSNKQTGHGIISSQPPAAVHSAQPAQQDSSEAMGVHRPVLTSTDQHGIPGMSRDSDASQNANIIPGTSPEFKEELLSTRLLEPDQTLTLDSQLQTHVWQSIQSPCVKNRSPEVNAALLETGHELSEACFAEHVLDSPVAYRLQHSLSECPSNQIETVVENSLEVVQEECSLSSFENFLTKADLPTTLESGELGSLQEDFVVSHDMEQDNPTSEQLTSTVTISEPHSTSSSVCPEESGDVKNIEQAVELLEKSRLSGLICEHNQSEMQKLRVIHREQVSELYFLQRGGNMVDLQIFLKKPPPQPLQLFLQEKSLDDAEEEGSSETIAASSGHAVGIQHHHAAAVLTSGNSEGPTIHNTTSLAKQASPEGIGPLRSSSRTAALVSSPGSTRVTRQHCSLTWEAGSTGVPVSRNLQTSLPGSHSTGARGHASSQPRSLSISSVCASAIDGKDDIAERAKQEADIQQRVAHLKKAGLWSLKKLTRVTEPPRPKTHRDYLLEEMQWLAGDFAQERRWKRALAKKLARTVVRFHEEQKQKEERAKKEELSKLRRIAANIAKEVKYFWTNIEKVVQFKQQSLAEEKRKKALDKQLNYIVDQTEKYSDWLSRGLNNSIATSHTGSLSSSPARTEAEDGDFEPTDESDDEETIAQAEREEAASREARRREIELLRREGELSLEELLHSLPPEMLASPWRSDFRDGRIGSRQHGRRRSGNLHANGKAWTPTRRDDDDDDDDGQLDEARCASEEGDVDVDEDTEDDSVKEGSGHGKRGDSITDDDEFDAEDEDDEDVEETIEEQEGVEGTASYQQELDELAREGEMPLEDLYKMYASAYEEQADEVVSEPPLIVEDVGEEVEVKEMEPKSQKEVKNDDNKPESVDSPTVSNRDENEDQEMEGDEEGSDLGMKFLVTDDKEPQSQAAEEGADGVGPKKEITDIAAAAESLQPKGYTLATAQVKTPVPFLLRGSLREYQHIGLDWLVTMNEKMLNGILADEMGLGKTIQTIALLGHLACDRGNWGPHLVVVPTSVMLNWEMEFKRWFPAFKILTYYGVPKERKQKRQGWTRPNAFHVCITSYKLVLQDHQAFRRKKWKYLILDEAQNIKNFKSQRWQSLLNFNSQHRLLLTGTPLQNSLMELWSLMHFLMPHVFQSHREFREWFSNPLTGMIEGSQEYNESLVKRLHKVLRPFLLRRIKMDVEKQMPKKYEHIVRCRLSKRQRYLYDDFMSQATTRETLASGHFMSVINILMQLRKVCNHPNLFDPRPITSPFITQGICYTTASLVLTALEYDPWRHVDLSIFDLVNAENQLSRYEAEVFLPNRKVTRKLIEEISTAPDPPPRPKPVRMKVNRMVQPVQKSEGRTVVMVNAPKSLVQNSLQKPLPSTATDGIVPTASPAAVAQRLIAGVSTEQLPSLGLPQRLLQGVVPEVAGAAHVYSVAVGQKSVGAVERMASPAVVVQRQALGAIIDTTRPVAPLAQPPVPVAPRLISELTQHAASPTLQRLAPGIAIDGTQAMLQAQRVTQGLTAEGSQLTAAASPTLLRLSQGLVIDGTQRAPTVHLQGQPQIRPTTHFVTTQGTALAHAPRMYAAVPIQQHQASGGQIIRNAASAVNPAVATTLTPTSSPVNPTTPLRLVTQASHMAPLAIQGQRAQLVTGYTLPSGVVQQRVVLTPHTQARLPSGEVISIAQLAALANSQGQAGQPLTLHIQGNKLTLACSPIRTLTPGPQHIHIQGGVVHMVKPVSQTQVLAQPGNTKIGMATLPQQQLAGAAISMPARSIAVPVATSTGSAGLVRQVAPAAAHAAAAATATLGAAPRPSTAAGCPPVRLPFVPAPHAQPARMLTHSSGTPLLRVPTVTPVASPQVAKPGLKAVPAAVPLTRGPTTRSVDRKATAEEAPSKRKDSASAAEAPAPKKPAKRSPLYLLRVEELRAQRQEDRLERIHRINEARCAPKPIYGTEVLRMCDLSNSAAQPGSRPHRHEGAWRWSGYVHCRSVRQSCKPSHPDVYWSQTSTLQSLCINSEQRLRELKEIIERFIFVVPPVESPPISLHAPHPPPSMLQKEKALWQRLHEEMSPRSAGLHRILCNMRTQFPDLRLIQYDCGKLQTLDILLRKFKAGSHRVLIFTQMTRMLDVLEQFLNFHGYIYLRLDGTTRVEQRQFLMDRFNADARIFCFILSTRSGGVGVNLTGADTVVFYDSDWNPTMDAQAQDRCHRIGQTRDVHIYRLISERTVEENILKKANQKRMLGDVAIEGGNFTTAYFKQQTIRELFEMPVGMEDASKKEAAEAVPKQAPSTEEDGAVPSKDTNILELALGKAEDEEDIRAASQARAEQVAELAEFNENAADDGEEGGVGGEGRDEEEPSKAEEEINALVQQLTPIERYALKYLEASIAAETEEPKSTKEQANVSKQDVKLIKADEPRGDDAAKEIQAQETQPEDDALAKTRKRGRPCRRSDTSQAADSSQEIDQSDAVLNDKSDMTIDKPDFRELLESASNCTQELSEASDRACENLHSPASLQQDTGCSFAEQNSKASGSDSVMSGQPEESQPASALSQGREELHDAHKGDVLEEGATTDSMMGNCCTATAVATSPVVSGVRELDDSERSMHSVIMHDDAAGTRDCTNESLEITPENPKQLEDSAAKCIDALETLESPHFDKENQTSHATISADNEFTSTITSQELKFTNDILKQTDTISPNLDVPCVINANCVNPSVRDEQLNSPVLLMEDPSDSASPVAKDVEQADLPAAGNLDASAEICNNGSSPSLTVNASPGTLEVSTQRGDSSPVTDAGLTDNLEVVNIQHQSHPQAEALPAGPADDGSRELEAAEIEKPLKQVLHEDTPSGCDAEDSKHAVVGRELPDVKPVLKEERMGKPGRKRKTDLNAIVQSHTECQDSATGKEKPRSPIRTRSGIKSRDTKRSSGMLGARRRLNLRSSSQEVNKREKNKSVSRKDLETLKKAGQSDVVKRRVGRPAKIKSPSEHINSSDGETQLYKHNMTGSSPGKDLNQSNSDDQEPQAKILCRQEVDSDDRTSADEAGMPSLPSETCVEGGRSSTPTITRASLRRSVLCQSPARTVDKATRKRRRSSQAASGDERLSGSDSLCISGSDVGAGRTRGGSSSSASRRSPSQAAAALNRRLTRQAIRRGIGYSSDTTESG</sequence>
<dbReference type="RefSeq" id="XP_032823797.1">
    <property type="nucleotide sequence ID" value="XM_032967906.1"/>
</dbReference>
<feature type="domain" description="Helicase ATP-binding" evidence="14">
    <location>
        <begin position="1003"/>
        <end position="1168"/>
    </location>
</feature>
<dbReference type="GO" id="GO:0010557">
    <property type="term" value="P:positive regulation of macromolecule biosynthetic process"/>
    <property type="evidence" value="ECO:0007669"/>
    <property type="project" value="UniProtKB-ARBA"/>
</dbReference>
<dbReference type="InterPro" id="IPR001650">
    <property type="entry name" value="Helicase_C-like"/>
</dbReference>
<feature type="compositionally biased region" description="Polar residues" evidence="13">
    <location>
        <begin position="2898"/>
        <end position="2909"/>
    </location>
</feature>
<dbReference type="InterPro" id="IPR038718">
    <property type="entry name" value="SNF2-like_sf"/>
</dbReference>
<feature type="region of interest" description="Disordered" evidence="13">
    <location>
        <begin position="2352"/>
        <end position="2386"/>
    </location>
</feature>
<feature type="compositionally biased region" description="Basic and acidic residues" evidence="13">
    <location>
        <begin position="879"/>
        <end position="901"/>
    </location>
</feature>
<dbReference type="InterPro" id="IPR049730">
    <property type="entry name" value="SNF2/RAD54-like_C"/>
</dbReference>
<name>A0AAJ7TTI1_PETMA</name>
<keyword evidence="7" id="KW-0067">ATP-binding</keyword>
<dbReference type="GO" id="GO:0010468">
    <property type="term" value="P:regulation of gene expression"/>
    <property type="evidence" value="ECO:0007669"/>
    <property type="project" value="UniProtKB-ARBA"/>
</dbReference>
<dbReference type="Proteomes" id="UP001318040">
    <property type="component" value="Chromosome 38"/>
</dbReference>
<feature type="region of interest" description="Disordered" evidence="13">
    <location>
        <begin position="2775"/>
        <end position="2804"/>
    </location>
</feature>
<gene>
    <name evidence="18 19 20" type="primary">LOC116950250</name>
</gene>
<dbReference type="Pfam" id="PF00271">
    <property type="entry name" value="Helicase_C"/>
    <property type="match status" value="1"/>
</dbReference>
<evidence type="ECO:0000313" key="20">
    <source>
        <dbReference type="RefSeq" id="XP_032823799.1"/>
    </source>
</evidence>
<dbReference type="GO" id="GO:0000812">
    <property type="term" value="C:Swr1 complex"/>
    <property type="evidence" value="ECO:0007669"/>
    <property type="project" value="TreeGrafter"/>
</dbReference>
<dbReference type="GO" id="GO:0003677">
    <property type="term" value="F:DNA binding"/>
    <property type="evidence" value="ECO:0007669"/>
    <property type="project" value="UniProtKB-KW"/>
</dbReference>
<feature type="compositionally biased region" description="Acidic residues" evidence="13">
    <location>
        <begin position="754"/>
        <end position="763"/>
    </location>
</feature>
<feature type="compositionally biased region" description="Acidic residues" evidence="13">
    <location>
        <begin position="799"/>
        <end position="824"/>
    </location>
</feature>
<feature type="region of interest" description="Disordered" evidence="13">
    <location>
        <begin position="711"/>
        <end position="843"/>
    </location>
</feature>
<evidence type="ECO:0000313" key="17">
    <source>
        <dbReference type="Proteomes" id="UP001318040"/>
    </source>
</evidence>
<dbReference type="InterPro" id="IPR014012">
    <property type="entry name" value="HSA_dom"/>
</dbReference>
<feature type="region of interest" description="Disordered" evidence="13">
    <location>
        <begin position="430"/>
        <end position="465"/>
    </location>
</feature>
<feature type="compositionally biased region" description="Polar residues" evidence="13">
    <location>
        <begin position="3009"/>
        <end position="3023"/>
    </location>
</feature>
<keyword evidence="11" id="KW-0804">Transcription</keyword>
<feature type="region of interest" description="Disordered" evidence="13">
    <location>
        <begin position="375"/>
        <end position="416"/>
    </location>
</feature>
<dbReference type="GO" id="GO:0016887">
    <property type="term" value="F:ATP hydrolysis activity"/>
    <property type="evidence" value="ECO:0007669"/>
    <property type="project" value="TreeGrafter"/>
</dbReference>
<feature type="region of interest" description="Disordered" evidence="13">
    <location>
        <begin position="642"/>
        <end position="686"/>
    </location>
</feature>
<feature type="compositionally biased region" description="Basic and acidic residues" evidence="13">
    <location>
        <begin position="2871"/>
        <end position="2885"/>
    </location>
</feature>
<reference evidence="18 19" key="1">
    <citation type="submission" date="2025-04" db="UniProtKB">
        <authorList>
            <consortium name="RefSeq"/>
        </authorList>
    </citation>
    <scope>IDENTIFICATION</scope>
    <source>
        <tissue evidence="18 19">Sperm</tissue>
    </source>
</reference>
<feature type="compositionally biased region" description="Polar residues" evidence="13">
    <location>
        <begin position="375"/>
        <end position="391"/>
    </location>
</feature>
<evidence type="ECO:0000256" key="11">
    <source>
        <dbReference type="ARBA" id="ARBA00023163"/>
    </source>
</evidence>
<feature type="region of interest" description="Disordered" evidence="13">
    <location>
        <begin position="2407"/>
        <end position="2574"/>
    </location>
</feature>
<feature type="domain" description="Helicase C-terminal" evidence="15">
    <location>
        <begin position="2121"/>
        <end position="2271"/>
    </location>
</feature>
<evidence type="ECO:0000259" key="14">
    <source>
        <dbReference type="PROSITE" id="PS51192"/>
    </source>
</evidence>
<dbReference type="SMART" id="SM00490">
    <property type="entry name" value="HELICc"/>
    <property type="match status" value="1"/>
</dbReference>
<dbReference type="Pfam" id="PF00176">
    <property type="entry name" value="SNF2-rel_dom"/>
    <property type="match status" value="1"/>
</dbReference>
<evidence type="ECO:0000313" key="19">
    <source>
        <dbReference type="RefSeq" id="XP_032823798.1"/>
    </source>
</evidence>
<feature type="compositionally biased region" description="Basic and acidic residues" evidence="13">
    <location>
        <begin position="784"/>
        <end position="798"/>
    </location>
</feature>
<keyword evidence="4" id="KW-0547">Nucleotide-binding</keyword>
<evidence type="ECO:0000256" key="2">
    <source>
        <dbReference type="ARBA" id="ARBA00009220"/>
    </source>
</evidence>
<feature type="compositionally biased region" description="Polar residues" evidence="13">
    <location>
        <begin position="2527"/>
        <end position="2567"/>
    </location>
</feature>
<keyword evidence="5" id="KW-0378">Hydrolase</keyword>
<dbReference type="Pfam" id="PF07529">
    <property type="entry name" value="HSA"/>
    <property type="match status" value="1"/>
</dbReference>
<evidence type="ECO:0000259" key="15">
    <source>
        <dbReference type="PROSITE" id="PS51194"/>
    </source>
</evidence>
<dbReference type="InterPro" id="IPR050520">
    <property type="entry name" value="INO80/SWR1_helicase"/>
</dbReference>
<dbReference type="Gene3D" id="3.40.50.300">
    <property type="entry name" value="P-loop containing nucleotide triphosphate hydrolases"/>
    <property type="match status" value="1"/>
</dbReference>
<dbReference type="RefSeq" id="XP_032823798.1">
    <property type="nucleotide sequence ID" value="XM_032967907.1"/>
</dbReference>
<dbReference type="SMART" id="SM00487">
    <property type="entry name" value="DEXDc"/>
    <property type="match status" value="1"/>
</dbReference>
<feature type="compositionally biased region" description="Acidic residues" evidence="13">
    <location>
        <begin position="912"/>
        <end position="925"/>
    </location>
</feature>